<feature type="non-terminal residue" evidence="1">
    <location>
        <position position="41"/>
    </location>
</feature>
<organism evidence="1">
    <name type="scientific">marine metagenome</name>
    <dbReference type="NCBI Taxonomy" id="408172"/>
    <lineage>
        <taxon>unclassified sequences</taxon>
        <taxon>metagenomes</taxon>
        <taxon>ecological metagenomes</taxon>
    </lineage>
</organism>
<sequence length="41" mass="4408">MSSVDQFESLFNAASKTVFQYKPPTLRTALVVTDLESSAAG</sequence>
<dbReference type="EMBL" id="UINC01035074">
    <property type="protein sequence ID" value="SVB26895.1"/>
    <property type="molecule type" value="Genomic_DNA"/>
</dbReference>
<dbReference type="AlphaFoldDB" id="A0A382CLE0"/>
<reference evidence="1" key="1">
    <citation type="submission" date="2018-05" db="EMBL/GenBank/DDBJ databases">
        <authorList>
            <person name="Lanie J.A."/>
            <person name="Ng W.-L."/>
            <person name="Kazmierczak K.M."/>
            <person name="Andrzejewski T.M."/>
            <person name="Davidsen T.M."/>
            <person name="Wayne K.J."/>
            <person name="Tettelin H."/>
            <person name="Glass J.I."/>
            <person name="Rusch D."/>
            <person name="Podicherti R."/>
            <person name="Tsui H.-C.T."/>
            <person name="Winkler M.E."/>
        </authorList>
    </citation>
    <scope>NUCLEOTIDE SEQUENCE</scope>
</reference>
<gene>
    <name evidence="1" type="ORF">METZ01_LOCUS179749</name>
</gene>
<name>A0A382CLE0_9ZZZZ</name>
<proteinExistence type="predicted"/>
<protein>
    <submittedName>
        <fullName evidence="1">Uncharacterized protein</fullName>
    </submittedName>
</protein>
<accession>A0A382CLE0</accession>
<evidence type="ECO:0000313" key="1">
    <source>
        <dbReference type="EMBL" id="SVB26895.1"/>
    </source>
</evidence>